<dbReference type="PANTHER" id="PTHR35788">
    <property type="entry name" value="EXPORTED PROTEIN-RELATED"/>
    <property type="match status" value="1"/>
</dbReference>
<dbReference type="RefSeq" id="WP_132015036.1">
    <property type="nucleotide sequence ID" value="NZ_SLUN01000018.1"/>
</dbReference>
<proteinExistence type="predicted"/>
<dbReference type="PANTHER" id="PTHR35788:SF1">
    <property type="entry name" value="EXPORTED PROTEIN"/>
    <property type="match status" value="1"/>
</dbReference>
<evidence type="ECO:0000313" key="1">
    <source>
        <dbReference type="EMBL" id="TCL64708.1"/>
    </source>
</evidence>
<keyword evidence="2" id="KW-1185">Reference proteome</keyword>
<sequence>MKRSQVQLLLLILFALGFCGEKLVSMALAGLTIQTLNQAAEIQDPHPFGRPVEGPLQWENDPQFQAICQKYGATLRMAAFQTTLPDPLPGEEYNVALGARILSGAIAEPGKTFSLNKRIGPYSAKRGYQDGPTYVGTQVFLSIGGGVCKIASTLYNVTMLANLPIVERHPHSMLVPYVPAGQDATVADGGKDFKFKNDRDYPLLIWSGTKDNTLSIAFYGRSVPPKVTWRHQIMNRQKTYTVYRYNKNLAPGIEKTVIPGADGLTVKTWVIIAAPPTQPCEKYLGMDYYRPLPNVVERGPMKQRGNGT</sequence>
<dbReference type="Pfam" id="PF04294">
    <property type="entry name" value="VanW"/>
    <property type="match status" value="1"/>
</dbReference>
<accession>A0A4R1RFF9</accession>
<dbReference type="Proteomes" id="UP000295008">
    <property type="component" value="Unassembled WGS sequence"/>
</dbReference>
<gene>
    <name evidence="1" type="ORF">EDC14_10186</name>
</gene>
<dbReference type="EMBL" id="SLUN01000018">
    <property type="protein sequence ID" value="TCL64708.1"/>
    <property type="molecule type" value="Genomic_DNA"/>
</dbReference>
<evidence type="ECO:0000313" key="2">
    <source>
        <dbReference type="Proteomes" id="UP000295008"/>
    </source>
</evidence>
<dbReference type="OrthoDB" id="9797191at2"/>
<reference evidence="1 2" key="1">
    <citation type="submission" date="2019-03" db="EMBL/GenBank/DDBJ databases">
        <title>Genomic Encyclopedia of Type Strains, Phase IV (KMG-IV): sequencing the most valuable type-strain genomes for metagenomic binning, comparative biology and taxonomic classification.</title>
        <authorList>
            <person name="Goeker M."/>
        </authorList>
    </citation>
    <scope>NUCLEOTIDE SEQUENCE [LARGE SCALE GENOMIC DNA]</scope>
    <source>
        <strain evidence="1 2">LX-B</strain>
    </source>
</reference>
<organism evidence="1 2">
    <name type="scientific">Hydrogenispora ethanolica</name>
    <dbReference type="NCBI Taxonomy" id="1082276"/>
    <lineage>
        <taxon>Bacteria</taxon>
        <taxon>Bacillati</taxon>
        <taxon>Bacillota</taxon>
        <taxon>Hydrogenispora</taxon>
    </lineage>
</organism>
<name>A0A4R1RFF9_HYDET</name>
<dbReference type="AlphaFoldDB" id="A0A4R1RFF9"/>
<protein>
    <submittedName>
        <fullName evidence="1">VanW like protein</fullName>
    </submittedName>
</protein>
<dbReference type="InterPro" id="IPR052913">
    <property type="entry name" value="Glycopeptide_resist_protein"/>
</dbReference>
<comment type="caution">
    <text evidence="1">The sequence shown here is derived from an EMBL/GenBank/DDBJ whole genome shotgun (WGS) entry which is preliminary data.</text>
</comment>
<dbReference type="InterPro" id="IPR007391">
    <property type="entry name" value="Vancomycin_resist_VanW"/>
</dbReference>